<dbReference type="Proteomes" id="UP001633002">
    <property type="component" value="Unassembled WGS sequence"/>
</dbReference>
<dbReference type="Gene3D" id="1.25.10.10">
    <property type="entry name" value="Leucine-rich Repeat Variant"/>
    <property type="match status" value="2"/>
</dbReference>
<dbReference type="AlphaFoldDB" id="A0ABD3HJ14"/>
<accession>A0ABD3HJ14</accession>
<feature type="region of interest" description="Disordered" evidence="3">
    <location>
        <begin position="485"/>
        <end position="517"/>
    </location>
</feature>
<comment type="caution">
    <text evidence="5">The sequence shown here is derived from an EMBL/GenBank/DDBJ whole genome shotgun (WGS) entry which is preliminary data.</text>
</comment>
<reference evidence="5 6" key="1">
    <citation type="submission" date="2024-09" db="EMBL/GenBank/DDBJ databases">
        <title>Chromosome-scale assembly of Riccia sorocarpa.</title>
        <authorList>
            <person name="Paukszto L."/>
        </authorList>
    </citation>
    <scope>NUCLEOTIDE SEQUENCE [LARGE SCALE GENOMIC DNA]</scope>
    <source>
        <strain evidence="5">LP-2024</strain>
        <tissue evidence="5">Aerial parts of the thallus</tissue>
    </source>
</reference>
<feature type="region of interest" description="Disordered" evidence="3">
    <location>
        <begin position="439"/>
        <end position="472"/>
    </location>
</feature>
<feature type="compositionally biased region" description="Basic and acidic residues" evidence="3">
    <location>
        <begin position="439"/>
        <end position="448"/>
    </location>
</feature>
<feature type="repeat" description="ARM" evidence="2">
    <location>
        <begin position="233"/>
        <end position="270"/>
    </location>
</feature>
<dbReference type="PROSITE" id="PS50176">
    <property type="entry name" value="ARM_REPEAT"/>
    <property type="match status" value="2"/>
</dbReference>
<feature type="repeat" description="ARM" evidence="2">
    <location>
        <begin position="274"/>
        <end position="316"/>
    </location>
</feature>
<dbReference type="PANTHER" id="PTHR23315:SF339">
    <property type="entry name" value="U-BOX DOMAIN-CONTAINING PROTEIN 40"/>
    <property type="match status" value="1"/>
</dbReference>
<feature type="domain" description="U-box" evidence="4">
    <location>
        <begin position="165"/>
        <end position="367"/>
    </location>
</feature>
<evidence type="ECO:0000256" key="1">
    <source>
        <dbReference type="ARBA" id="ARBA00022786"/>
    </source>
</evidence>
<feature type="region of interest" description="Disordered" evidence="3">
    <location>
        <begin position="89"/>
        <end position="123"/>
    </location>
</feature>
<gene>
    <name evidence="5" type="ORF">R1sor_016410</name>
</gene>
<dbReference type="PANTHER" id="PTHR23315">
    <property type="entry name" value="U BOX DOMAIN-CONTAINING"/>
    <property type="match status" value="1"/>
</dbReference>
<feature type="compositionally biased region" description="Basic and acidic residues" evidence="3">
    <location>
        <begin position="460"/>
        <end position="472"/>
    </location>
</feature>
<dbReference type="InterPro" id="IPR011989">
    <property type="entry name" value="ARM-like"/>
</dbReference>
<feature type="compositionally biased region" description="Polar residues" evidence="3">
    <location>
        <begin position="1"/>
        <end position="23"/>
    </location>
</feature>
<feature type="compositionally biased region" description="Polar residues" evidence="3">
    <location>
        <begin position="51"/>
        <end position="73"/>
    </location>
</feature>
<dbReference type="SMART" id="SM00185">
    <property type="entry name" value="ARM"/>
    <property type="match status" value="5"/>
</dbReference>
<evidence type="ECO:0000313" key="5">
    <source>
        <dbReference type="EMBL" id="KAL3690101.1"/>
    </source>
</evidence>
<organism evidence="5 6">
    <name type="scientific">Riccia sorocarpa</name>
    <dbReference type="NCBI Taxonomy" id="122646"/>
    <lineage>
        <taxon>Eukaryota</taxon>
        <taxon>Viridiplantae</taxon>
        <taxon>Streptophyta</taxon>
        <taxon>Embryophyta</taxon>
        <taxon>Marchantiophyta</taxon>
        <taxon>Marchantiopsida</taxon>
        <taxon>Marchantiidae</taxon>
        <taxon>Marchantiales</taxon>
        <taxon>Ricciaceae</taxon>
        <taxon>Riccia</taxon>
    </lineage>
</organism>
<keyword evidence="6" id="KW-1185">Reference proteome</keyword>
<protein>
    <recommendedName>
        <fullName evidence="4">U-box domain-containing protein</fullName>
    </recommendedName>
</protein>
<dbReference type="InterPro" id="IPR000225">
    <property type="entry name" value="Armadillo"/>
</dbReference>
<dbReference type="InterPro" id="IPR058678">
    <property type="entry name" value="ARM_PUB"/>
</dbReference>
<name>A0ABD3HJ14_9MARC</name>
<dbReference type="InterPro" id="IPR016024">
    <property type="entry name" value="ARM-type_fold"/>
</dbReference>
<dbReference type="EMBL" id="JBJQOH010000004">
    <property type="protein sequence ID" value="KAL3690101.1"/>
    <property type="molecule type" value="Genomic_DNA"/>
</dbReference>
<feature type="region of interest" description="Disordered" evidence="3">
    <location>
        <begin position="1"/>
        <end position="76"/>
    </location>
</feature>
<dbReference type="Pfam" id="PF25598">
    <property type="entry name" value="ARM_PUB"/>
    <property type="match status" value="1"/>
</dbReference>
<evidence type="ECO:0000313" key="6">
    <source>
        <dbReference type="Proteomes" id="UP001633002"/>
    </source>
</evidence>
<feature type="compositionally biased region" description="Low complexity" evidence="3">
    <location>
        <begin position="89"/>
        <end position="100"/>
    </location>
</feature>
<evidence type="ECO:0000256" key="2">
    <source>
        <dbReference type="PROSITE-ProRule" id="PRU00259"/>
    </source>
</evidence>
<proteinExistence type="predicted"/>
<evidence type="ECO:0000256" key="3">
    <source>
        <dbReference type="SAM" id="MobiDB-lite"/>
    </source>
</evidence>
<sequence length="585" mass="63946">MLISSSPIVSGECSGSNSNSQGLPQIHERGPPPNEGRTTPEGLFQKRGPLSTWNHTWSESESNPYQNHNSPRGNSGRLELVDLADRSSSSAFPYSSASGAGVPQSVPTHHSTAVPEDHSPSQMPLQLTQLPAFYGDAGASAPGEGNLEDDAIETLIFKLGHKPVKEQEEAVVELRRITRISARHRLDLCNERVFTPLLQLMQSPYPKLQINSVAAVMNLSLESENKLKVARFEAIPYLIDVLKSGLAEAQEHAAGAIFSLALNDDNKMAIGVLGAIPPLIHLLTTNHQGARLDAAMALYHLSLTQMNCSKLIRAGGVETLLSIVKDETSDVVSRALPILCNISRMQDGRVALAEKDAVRILVNLLTKGNEDGSSSGEGQQRVNWAEVREHAAAALLLLSQHNFRFRAQASQAGALAGLQRLEVDGTPRAREKAAALLEILREPSRGQDGDVDPPSLYPRRPGEEKEIDQPKDEQNLWFQEIPEVKSGPSQQLPSSSRSPDRLAAPHKPYVSAENKPALSDSVLSDSESVYGQSILWDGNMFLFRFRAVVRVRACWRSLRLIRALVIGSRIKFSRTGKRRLSICVK</sequence>
<feature type="compositionally biased region" description="Low complexity" evidence="3">
    <location>
        <begin position="488"/>
        <end position="497"/>
    </location>
</feature>
<dbReference type="SUPFAM" id="SSF48371">
    <property type="entry name" value="ARM repeat"/>
    <property type="match status" value="1"/>
</dbReference>
<evidence type="ECO:0000259" key="4">
    <source>
        <dbReference type="Pfam" id="PF25598"/>
    </source>
</evidence>
<keyword evidence="1" id="KW-0833">Ubl conjugation pathway</keyword>